<keyword evidence="3" id="KW-0560">Oxidoreductase</keyword>
<gene>
    <name evidence="6" type="ORF">KCU76_g18050</name>
</gene>
<dbReference type="GO" id="GO:0008270">
    <property type="term" value="F:zinc ion binding"/>
    <property type="evidence" value="ECO:0007669"/>
    <property type="project" value="InterPro"/>
</dbReference>
<dbReference type="PANTHER" id="PTHR43401:SF2">
    <property type="entry name" value="L-THREONINE 3-DEHYDROGENASE"/>
    <property type="match status" value="1"/>
</dbReference>
<dbReference type="SUPFAM" id="SSF50129">
    <property type="entry name" value="GroES-like"/>
    <property type="match status" value="1"/>
</dbReference>
<organism evidence="6 7">
    <name type="scientific">Aureobasidium melanogenum</name>
    <name type="common">Aureobasidium pullulans var. melanogenum</name>
    <dbReference type="NCBI Taxonomy" id="46634"/>
    <lineage>
        <taxon>Eukaryota</taxon>
        <taxon>Fungi</taxon>
        <taxon>Dikarya</taxon>
        <taxon>Ascomycota</taxon>
        <taxon>Pezizomycotina</taxon>
        <taxon>Dothideomycetes</taxon>
        <taxon>Dothideomycetidae</taxon>
        <taxon>Dothideales</taxon>
        <taxon>Saccotheciaceae</taxon>
        <taxon>Aureobasidium</taxon>
    </lineage>
</organism>
<dbReference type="SMART" id="SM00829">
    <property type="entry name" value="PKS_ER"/>
    <property type="match status" value="1"/>
</dbReference>
<dbReference type="Gene3D" id="3.90.180.10">
    <property type="entry name" value="Medium-chain alcohol dehydrogenases, catalytic domain"/>
    <property type="match status" value="1"/>
</dbReference>
<dbReference type="InterPro" id="IPR013154">
    <property type="entry name" value="ADH-like_N"/>
</dbReference>
<dbReference type="InterPro" id="IPR050129">
    <property type="entry name" value="Zn_alcohol_dh"/>
</dbReference>
<evidence type="ECO:0000313" key="6">
    <source>
        <dbReference type="EMBL" id="KAG9666254.1"/>
    </source>
</evidence>
<keyword evidence="2 4" id="KW-0862">Zinc</keyword>
<dbReference type="InterPro" id="IPR036291">
    <property type="entry name" value="NAD(P)-bd_dom_sf"/>
</dbReference>
<dbReference type="InterPro" id="IPR011032">
    <property type="entry name" value="GroES-like_sf"/>
</dbReference>
<accession>A0A9P8DYJ1</accession>
<dbReference type="GO" id="GO:0016491">
    <property type="term" value="F:oxidoreductase activity"/>
    <property type="evidence" value="ECO:0007669"/>
    <property type="project" value="UniProtKB-KW"/>
</dbReference>
<reference evidence="6" key="2">
    <citation type="submission" date="2021-08" db="EMBL/GenBank/DDBJ databases">
        <authorList>
            <person name="Gostincar C."/>
            <person name="Sun X."/>
            <person name="Song Z."/>
            <person name="Gunde-Cimerman N."/>
        </authorList>
    </citation>
    <scope>NUCLEOTIDE SEQUENCE</scope>
    <source>
        <strain evidence="6">EXF-9911</strain>
    </source>
</reference>
<feature type="non-terminal residue" evidence="6">
    <location>
        <position position="348"/>
    </location>
</feature>
<dbReference type="PANTHER" id="PTHR43401">
    <property type="entry name" value="L-THREONINE 3-DEHYDROGENASE"/>
    <property type="match status" value="1"/>
</dbReference>
<dbReference type="CDD" id="cd08254">
    <property type="entry name" value="hydroxyacyl_CoA_DH"/>
    <property type="match status" value="1"/>
</dbReference>
<evidence type="ECO:0000256" key="2">
    <source>
        <dbReference type="ARBA" id="ARBA00022833"/>
    </source>
</evidence>
<evidence type="ECO:0000259" key="5">
    <source>
        <dbReference type="SMART" id="SM00829"/>
    </source>
</evidence>
<evidence type="ECO:0000256" key="1">
    <source>
        <dbReference type="ARBA" id="ARBA00022723"/>
    </source>
</evidence>
<dbReference type="InterPro" id="IPR013149">
    <property type="entry name" value="ADH-like_C"/>
</dbReference>
<comment type="similarity">
    <text evidence="4">Belongs to the zinc-containing alcohol dehydrogenase family.</text>
</comment>
<comment type="caution">
    <text evidence="6">The sequence shown here is derived from an EMBL/GenBank/DDBJ whole genome shotgun (WGS) entry which is preliminary data.</text>
</comment>
<name>A0A9P8DYJ1_AURME</name>
<dbReference type="InterPro" id="IPR002328">
    <property type="entry name" value="ADH_Zn_CS"/>
</dbReference>
<dbReference type="PROSITE" id="PS00059">
    <property type="entry name" value="ADH_ZINC"/>
    <property type="match status" value="1"/>
</dbReference>
<dbReference type="Gene3D" id="3.40.50.720">
    <property type="entry name" value="NAD(P)-binding Rossmann-like Domain"/>
    <property type="match status" value="1"/>
</dbReference>
<evidence type="ECO:0000256" key="4">
    <source>
        <dbReference type="RuleBase" id="RU361277"/>
    </source>
</evidence>
<dbReference type="Pfam" id="PF00107">
    <property type="entry name" value="ADH_zinc_N"/>
    <property type="match status" value="1"/>
</dbReference>
<reference evidence="6" key="1">
    <citation type="journal article" date="2021" name="J Fungi (Basel)">
        <title>Virulence traits and population genomics of the black yeast Aureobasidium melanogenum.</title>
        <authorList>
            <person name="Cernosa A."/>
            <person name="Sun X."/>
            <person name="Gostincar C."/>
            <person name="Fang C."/>
            <person name="Gunde-Cimerman N."/>
            <person name="Song Z."/>
        </authorList>
    </citation>
    <scope>NUCLEOTIDE SEQUENCE</scope>
    <source>
        <strain evidence="6">EXF-9911</strain>
    </source>
</reference>
<dbReference type="AlphaFoldDB" id="A0A9P8DYJ1"/>
<proteinExistence type="inferred from homology"/>
<evidence type="ECO:0000256" key="3">
    <source>
        <dbReference type="ARBA" id="ARBA00023002"/>
    </source>
</evidence>
<sequence>MQAYRFEKGEGAIQRRTLPIPQPTADQVLITVKAAGLCHSDLHILHGGLEDSGPFAVHPPLTLGHEVAGVISSVGPGVTSFKLGDRVSVAQIGYPVEETSWDTAVGLGCDGGLAEYVVAHVRHVVRVPDNVPLHLAAVATDAVSTAYHAVVTEAEAGPGKNIAIVGLGGLGLNGVVSASLQGASVYGFDIDTKRFEAAKKSGAIACYQSLDEMSDGFFDAIVDFAGVGKTTALAIKRVKVCGVVVLIGLGVNEATLPTSLLTMKSIHLKGSMGASLQEYQRILEHIETGEIVPVTEEIPFDDVSGGLDRLAAGNVSGRLWTDPSAIRQAWNTQVDARLTPAPTPFLYR</sequence>
<dbReference type="EMBL" id="JAHFXF010001522">
    <property type="protein sequence ID" value="KAG9666254.1"/>
    <property type="molecule type" value="Genomic_DNA"/>
</dbReference>
<dbReference type="Proteomes" id="UP000779574">
    <property type="component" value="Unassembled WGS sequence"/>
</dbReference>
<feature type="domain" description="Enoyl reductase (ER)" evidence="5">
    <location>
        <begin position="9"/>
        <end position="321"/>
    </location>
</feature>
<dbReference type="InterPro" id="IPR020843">
    <property type="entry name" value="ER"/>
</dbReference>
<protein>
    <submittedName>
        <fullName evidence="6">GroES-like protein</fullName>
    </submittedName>
</protein>
<keyword evidence="1 4" id="KW-0479">Metal-binding</keyword>
<comment type="cofactor">
    <cofactor evidence="4">
        <name>Zn(2+)</name>
        <dbReference type="ChEBI" id="CHEBI:29105"/>
    </cofactor>
</comment>
<dbReference type="SUPFAM" id="SSF51735">
    <property type="entry name" value="NAD(P)-binding Rossmann-fold domains"/>
    <property type="match status" value="1"/>
</dbReference>
<evidence type="ECO:0000313" key="7">
    <source>
        <dbReference type="Proteomes" id="UP000779574"/>
    </source>
</evidence>
<dbReference type="Pfam" id="PF08240">
    <property type="entry name" value="ADH_N"/>
    <property type="match status" value="1"/>
</dbReference>